<dbReference type="EMBL" id="VSRR010065253">
    <property type="protein sequence ID" value="MPC84358.1"/>
    <property type="molecule type" value="Genomic_DNA"/>
</dbReference>
<evidence type="ECO:0000313" key="2">
    <source>
        <dbReference type="Proteomes" id="UP000324222"/>
    </source>
</evidence>
<protein>
    <submittedName>
        <fullName evidence="1">Uncharacterized protein</fullName>
    </submittedName>
</protein>
<dbReference type="AlphaFoldDB" id="A0A5B7IUN7"/>
<evidence type="ECO:0000313" key="1">
    <source>
        <dbReference type="EMBL" id="MPC84358.1"/>
    </source>
</evidence>
<comment type="caution">
    <text evidence="1">The sequence shown here is derived from an EMBL/GenBank/DDBJ whole genome shotgun (WGS) entry which is preliminary data.</text>
</comment>
<organism evidence="1 2">
    <name type="scientific">Portunus trituberculatus</name>
    <name type="common">Swimming crab</name>
    <name type="synonym">Neptunus trituberculatus</name>
    <dbReference type="NCBI Taxonomy" id="210409"/>
    <lineage>
        <taxon>Eukaryota</taxon>
        <taxon>Metazoa</taxon>
        <taxon>Ecdysozoa</taxon>
        <taxon>Arthropoda</taxon>
        <taxon>Crustacea</taxon>
        <taxon>Multicrustacea</taxon>
        <taxon>Malacostraca</taxon>
        <taxon>Eumalacostraca</taxon>
        <taxon>Eucarida</taxon>
        <taxon>Decapoda</taxon>
        <taxon>Pleocyemata</taxon>
        <taxon>Brachyura</taxon>
        <taxon>Eubrachyura</taxon>
        <taxon>Portunoidea</taxon>
        <taxon>Portunidae</taxon>
        <taxon>Portuninae</taxon>
        <taxon>Portunus</taxon>
    </lineage>
</organism>
<reference evidence="1 2" key="1">
    <citation type="submission" date="2019-05" db="EMBL/GenBank/DDBJ databases">
        <title>Another draft genome of Portunus trituberculatus and its Hox gene families provides insights of decapod evolution.</title>
        <authorList>
            <person name="Jeong J.-H."/>
            <person name="Song I."/>
            <person name="Kim S."/>
            <person name="Choi T."/>
            <person name="Kim D."/>
            <person name="Ryu S."/>
            <person name="Kim W."/>
        </authorList>
    </citation>
    <scope>NUCLEOTIDE SEQUENCE [LARGE SCALE GENOMIC DNA]</scope>
    <source>
        <tissue evidence="1">Muscle</tissue>
    </source>
</reference>
<name>A0A5B7IUN7_PORTR</name>
<proteinExistence type="predicted"/>
<gene>
    <name evidence="1" type="ORF">E2C01_079096</name>
</gene>
<keyword evidence="2" id="KW-1185">Reference proteome</keyword>
<accession>A0A5B7IUN7</accession>
<sequence>MLHYTTLRVSLDQMRNFLTCKWNRKRSFLSPS</sequence>
<dbReference type="Proteomes" id="UP000324222">
    <property type="component" value="Unassembled WGS sequence"/>
</dbReference>